<sequence length="23" mass="2654">MECTISKEMLRCQGIKEGKNAKR</sequence>
<proteinExistence type="predicted"/>
<name>A0A0A8XW41_ARUDO</name>
<accession>A0A0A8XW41</accession>
<dbReference type="AlphaFoldDB" id="A0A0A8XW41"/>
<protein>
    <submittedName>
        <fullName evidence="1">Uncharacterized protein</fullName>
    </submittedName>
</protein>
<reference evidence="1" key="2">
    <citation type="journal article" date="2015" name="Data Brief">
        <title>Shoot transcriptome of the giant reed, Arundo donax.</title>
        <authorList>
            <person name="Barrero R.A."/>
            <person name="Guerrero F.D."/>
            <person name="Moolhuijzen P."/>
            <person name="Goolsby J.A."/>
            <person name="Tidwell J."/>
            <person name="Bellgard S.E."/>
            <person name="Bellgard M.I."/>
        </authorList>
    </citation>
    <scope>NUCLEOTIDE SEQUENCE</scope>
    <source>
        <tissue evidence="1">Shoot tissue taken approximately 20 cm above the soil surface</tissue>
    </source>
</reference>
<organism evidence="1">
    <name type="scientific">Arundo donax</name>
    <name type="common">Giant reed</name>
    <name type="synonym">Donax arundinaceus</name>
    <dbReference type="NCBI Taxonomy" id="35708"/>
    <lineage>
        <taxon>Eukaryota</taxon>
        <taxon>Viridiplantae</taxon>
        <taxon>Streptophyta</taxon>
        <taxon>Embryophyta</taxon>
        <taxon>Tracheophyta</taxon>
        <taxon>Spermatophyta</taxon>
        <taxon>Magnoliopsida</taxon>
        <taxon>Liliopsida</taxon>
        <taxon>Poales</taxon>
        <taxon>Poaceae</taxon>
        <taxon>PACMAD clade</taxon>
        <taxon>Arundinoideae</taxon>
        <taxon>Arundineae</taxon>
        <taxon>Arundo</taxon>
    </lineage>
</organism>
<reference evidence="1" key="1">
    <citation type="submission" date="2014-09" db="EMBL/GenBank/DDBJ databases">
        <authorList>
            <person name="Magalhaes I.L.F."/>
            <person name="Oliveira U."/>
            <person name="Santos F.R."/>
            <person name="Vidigal T.H.D.A."/>
            <person name="Brescovit A.D."/>
            <person name="Santos A.J."/>
        </authorList>
    </citation>
    <scope>NUCLEOTIDE SEQUENCE</scope>
    <source>
        <tissue evidence="1">Shoot tissue taken approximately 20 cm above the soil surface</tissue>
    </source>
</reference>
<evidence type="ECO:0000313" key="1">
    <source>
        <dbReference type="EMBL" id="JAD18194.1"/>
    </source>
</evidence>
<dbReference type="EMBL" id="GBRH01279701">
    <property type="protein sequence ID" value="JAD18194.1"/>
    <property type="molecule type" value="Transcribed_RNA"/>
</dbReference>